<dbReference type="InterPro" id="IPR052028">
    <property type="entry name" value="HipA_Ser/Thr_kinase"/>
</dbReference>
<proteinExistence type="inferred from homology"/>
<protein>
    <submittedName>
        <fullName evidence="6">Type II toxin-antitoxin system HipA family toxin</fullName>
    </submittedName>
</protein>
<evidence type="ECO:0000256" key="2">
    <source>
        <dbReference type="ARBA" id="ARBA00022679"/>
    </source>
</evidence>
<organism evidence="6 7">
    <name type="scientific">Adlercreutzia shanghongiae</name>
    <dbReference type="NCBI Taxonomy" id="3111773"/>
    <lineage>
        <taxon>Bacteria</taxon>
        <taxon>Bacillati</taxon>
        <taxon>Actinomycetota</taxon>
        <taxon>Coriobacteriia</taxon>
        <taxon>Eggerthellales</taxon>
        <taxon>Eggerthellaceae</taxon>
        <taxon>Adlercreutzia</taxon>
    </lineage>
</organism>
<comment type="similarity">
    <text evidence="1">Belongs to the HipA Ser/Thr kinase family.</text>
</comment>
<dbReference type="InterPro" id="IPR017508">
    <property type="entry name" value="HipA_N1"/>
</dbReference>
<accession>A0ABU6IXZ0</accession>
<keyword evidence="7" id="KW-1185">Reference proteome</keyword>
<sequence>MTTVAEVRLWGTAIGAVAWEGGSRAARFQYNPSFVASGIELAPLVMPLSGQVYSFPQLAVESFHGLPGLLADSLPDKFGNAVIDSWLEAQGRPRGSLNPVERLCYTGVRGMGALEYVPAIGPEASLGDELEVEALVDLASRILTQRETLEVSAADHAMEQIIRVGTSAGGARAKAVVSWNEQTGEMRSGQTSAGRGFGHWLIKFDGVSGNRDKEALDGPRYTVIEYAYYLMARMSGISMEECRLFEEGGRRHFMTRRFDRTADGDKIHMQSLGALAHFDFNVPGAHSYEQAVEVARRVGLGQEEAEEIFRRMVFNVMARNQDDHVKNVSFLMGRDGAWHLAPAYDVTYAYNPDGIWTGSHQMTVNGKRDGIERGDCLAAAEAMSIKASRAREILGEVADAVSRWGAFADEAGLPEAQARSIQGQFVSL</sequence>
<dbReference type="PANTHER" id="PTHR37419:SF8">
    <property type="entry name" value="TOXIN YJJJ"/>
    <property type="match status" value="1"/>
</dbReference>
<evidence type="ECO:0000259" key="5">
    <source>
        <dbReference type="Pfam" id="PF13657"/>
    </source>
</evidence>
<reference evidence="6 7" key="1">
    <citation type="submission" date="2024-01" db="EMBL/GenBank/DDBJ databases">
        <title>novel species in genus Adlercreutzia.</title>
        <authorList>
            <person name="Liu X."/>
        </authorList>
    </citation>
    <scope>NUCLEOTIDE SEQUENCE [LARGE SCALE GENOMIC DNA]</scope>
    <source>
        <strain evidence="6 7">R22</strain>
    </source>
</reference>
<gene>
    <name evidence="6" type="ORF">VJ920_04415</name>
</gene>
<dbReference type="Pfam" id="PF13657">
    <property type="entry name" value="Couple_hipA"/>
    <property type="match status" value="1"/>
</dbReference>
<evidence type="ECO:0000256" key="3">
    <source>
        <dbReference type="ARBA" id="ARBA00022777"/>
    </source>
</evidence>
<evidence type="ECO:0000256" key="1">
    <source>
        <dbReference type="ARBA" id="ARBA00010164"/>
    </source>
</evidence>
<feature type="domain" description="HipA-like C-terminal" evidence="4">
    <location>
        <begin position="166"/>
        <end position="404"/>
    </location>
</feature>
<evidence type="ECO:0000259" key="4">
    <source>
        <dbReference type="Pfam" id="PF07804"/>
    </source>
</evidence>
<comment type="caution">
    <text evidence="6">The sequence shown here is derived from an EMBL/GenBank/DDBJ whole genome shotgun (WGS) entry which is preliminary data.</text>
</comment>
<dbReference type="Pfam" id="PF07804">
    <property type="entry name" value="HipA_C"/>
    <property type="match status" value="1"/>
</dbReference>
<dbReference type="RefSeq" id="WP_326454499.1">
    <property type="nucleotide sequence ID" value="NZ_JAYMFH010000003.1"/>
</dbReference>
<dbReference type="PANTHER" id="PTHR37419">
    <property type="entry name" value="SERINE/THREONINE-PROTEIN KINASE TOXIN HIPA"/>
    <property type="match status" value="1"/>
</dbReference>
<feature type="domain" description="HipA N-terminal subdomain 1" evidence="5">
    <location>
        <begin position="6"/>
        <end position="116"/>
    </location>
</feature>
<evidence type="ECO:0000313" key="7">
    <source>
        <dbReference type="Proteomes" id="UP001343724"/>
    </source>
</evidence>
<dbReference type="Proteomes" id="UP001343724">
    <property type="component" value="Unassembled WGS sequence"/>
</dbReference>
<name>A0ABU6IXZ0_9ACTN</name>
<keyword evidence="3" id="KW-0418">Kinase</keyword>
<keyword evidence="2" id="KW-0808">Transferase</keyword>
<dbReference type="EMBL" id="JAYMFH010000003">
    <property type="protein sequence ID" value="MEC4294545.1"/>
    <property type="molecule type" value="Genomic_DNA"/>
</dbReference>
<evidence type="ECO:0000313" key="6">
    <source>
        <dbReference type="EMBL" id="MEC4294545.1"/>
    </source>
</evidence>
<dbReference type="InterPro" id="IPR012893">
    <property type="entry name" value="HipA-like_C"/>
</dbReference>